<dbReference type="Pfam" id="PF07045">
    <property type="entry name" value="DUF1330"/>
    <property type="match status" value="1"/>
</dbReference>
<dbReference type="SUPFAM" id="SSF54909">
    <property type="entry name" value="Dimeric alpha+beta barrel"/>
    <property type="match status" value="1"/>
</dbReference>
<feature type="domain" description="DUF1330" evidence="1">
    <location>
        <begin position="47"/>
        <end position="120"/>
    </location>
</feature>
<dbReference type="KEGG" id="paqt:E8L99_22505"/>
<proteinExistence type="predicted"/>
<dbReference type="AlphaFoldDB" id="A0A4D7QQR1"/>
<evidence type="ECO:0000313" key="3">
    <source>
        <dbReference type="Proteomes" id="UP000298588"/>
    </source>
</evidence>
<evidence type="ECO:0000259" key="1">
    <source>
        <dbReference type="Pfam" id="PF07045"/>
    </source>
</evidence>
<dbReference type="PANTHER" id="PTHR40257">
    <property type="match status" value="1"/>
</dbReference>
<keyword evidence="3" id="KW-1185">Reference proteome</keyword>
<dbReference type="OrthoDB" id="8909581at2"/>
<protein>
    <submittedName>
        <fullName evidence="2">DUF1330 domain-containing protein</fullName>
    </submittedName>
</protein>
<dbReference type="PANTHER" id="PTHR40257:SF1">
    <property type="entry name" value="DUF1330 DOMAIN-CONTAINING PROTEIN"/>
    <property type="match status" value="1"/>
</dbReference>
<dbReference type="EMBL" id="CP039865">
    <property type="protein sequence ID" value="QCK88333.1"/>
    <property type="molecule type" value="Genomic_DNA"/>
</dbReference>
<sequence length="141" mass="15713">MSGHVDPTKETFALFKDLPRDEPIHMLNLVRLHAEARYPDGRKATGLEAYRAYGRDSGPVFRRLGGRQVWLGRPDLMLIGPAEEAWDIAFIAEYPSGQAFIDMIRDPVYREAVKHRQAAVADSRLLRLKPGAPGAGFGEIA</sequence>
<dbReference type="Proteomes" id="UP000298588">
    <property type="component" value="Chromosome"/>
</dbReference>
<evidence type="ECO:0000313" key="2">
    <source>
        <dbReference type="EMBL" id="QCK88333.1"/>
    </source>
</evidence>
<accession>A0A4D7QQR1</accession>
<dbReference type="Gene3D" id="3.30.70.100">
    <property type="match status" value="1"/>
</dbReference>
<dbReference type="RefSeq" id="WP_137101660.1">
    <property type="nucleotide sequence ID" value="NZ_CP039865.1"/>
</dbReference>
<organism evidence="2 3">
    <name type="scientific">Phreatobacter aquaticus</name>
    <dbReference type="NCBI Taxonomy" id="2570229"/>
    <lineage>
        <taxon>Bacteria</taxon>
        <taxon>Pseudomonadati</taxon>
        <taxon>Pseudomonadota</taxon>
        <taxon>Alphaproteobacteria</taxon>
        <taxon>Hyphomicrobiales</taxon>
        <taxon>Phreatobacteraceae</taxon>
        <taxon>Phreatobacter</taxon>
    </lineage>
</organism>
<gene>
    <name evidence="2" type="ORF">E8L99_22505</name>
</gene>
<reference evidence="2 3" key="1">
    <citation type="submission" date="2019-04" db="EMBL/GenBank/DDBJ databases">
        <title>Phreatobacter aquaticus sp. nov.</title>
        <authorList>
            <person name="Choi A."/>
            <person name="Baek K."/>
        </authorList>
    </citation>
    <scope>NUCLEOTIDE SEQUENCE [LARGE SCALE GENOMIC DNA]</scope>
    <source>
        <strain evidence="2 3">NMCR1094</strain>
    </source>
</reference>
<dbReference type="InterPro" id="IPR011008">
    <property type="entry name" value="Dimeric_a/b-barrel"/>
</dbReference>
<name>A0A4D7QQR1_9HYPH</name>
<dbReference type="InterPro" id="IPR010753">
    <property type="entry name" value="DUF1330"/>
</dbReference>